<reference evidence="2" key="1">
    <citation type="journal article" date="2020" name="Stud. Mycol.">
        <title>101 Dothideomycetes genomes: a test case for predicting lifestyles and emergence of pathogens.</title>
        <authorList>
            <person name="Haridas S."/>
            <person name="Albert R."/>
            <person name="Binder M."/>
            <person name="Bloem J."/>
            <person name="Labutti K."/>
            <person name="Salamov A."/>
            <person name="Andreopoulos B."/>
            <person name="Baker S."/>
            <person name="Barry K."/>
            <person name="Bills G."/>
            <person name="Bluhm B."/>
            <person name="Cannon C."/>
            <person name="Castanera R."/>
            <person name="Culley D."/>
            <person name="Daum C."/>
            <person name="Ezra D."/>
            <person name="Gonzalez J."/>
            <person name="Henrissat B."/>
            <person name="Kuo A."/>
            <person name="Liang C."/>
            <person name="Lipzen A."/>
            <person name="Lutzoni F."/>
            <person name="Magnuson J."/>
            <person name="Mondo S."/>
            <person name="Nolan M."/>
            <person name="Ohm R."/>
            <person name="Pangilinan J."/>
            <person name="Park H.-J."/>
            <person name="Ramirez L."/>
            <person name="Alfaro M."/>
            <person name="Sun H."/>
            <person name="Tritt A."/>
            <person name="Yoshinaga Y."/>
            <person name="Zwiers L.-H."/>
            <person name="Turgeon B."/>
            <person name="Goodwin S."/>
            <person name="Spatafora J."/>
            <person name="Crous P."/>
            <person name="Grigoriev I."/>
        </authorList>
    </citation>
    <scope>NUCLEOTIDE SEQUENCE</scope>
    <source>
        <strain evidence="2">CBS 116005</strain>
    </source>
</reference>
<keyword evidence="3" id="KW-1185">Reference proteome</keyword>
<sequence length="340" mass="37427">MARTLPWLVKVKNEASTTTASSTPAAKRKRDATPGDLVNEDLNSTGVATPGRRKTVKSGRANSSSPPPVPEEAPPVEYMREGLTQDDAWMMVEDEFCSTAQIFTKHIHHAEYVRLKKRARARGADTWQEIARPTDGRTAQSTTTKLELEAKGHRKQIQKSLKAIESDEEEDGYMHDPQLALLMTGPRSNGQDLRGVPKLKSNTRAAAGFSRSPKKPKARANNDARNVGKAPAKQQSSSMPHDDSDSETEDDDLDAPPRTKKPPPIAKPHHPVQAQGAVIASASRSTGSASASKVFKRFSKTSAHRSEEKGKSHDTIFRQSSTDSRKKIKKHLVRPVYWQS</sequence>
<feature type="compositionally biased region" description="Low complexity" evidence="1">
    <location>
        <begin position="15"/>
        <end position="25"/>
    </location>
</feature>
<feature type="compositionally biased region" description="Low complexity" evidence="1">
    <location>
        <begin position="280"/>
        <end position="292"/>
    </location>
</feature>
<proteinExistence type="predicted"/>
<protein>
    <submittedName>
        <fullName evidence="2">Uncharacterized protein</fullName>
    </submittedName>
</protein>
<evidence type="ECO:0000313" key="2">
    <source>
        <dbReference type="EMBL" id="KAF2771485.1"/>
    </source>
</evidence>
<gene>
    <name evidence="2" type="ORF">EJ03DRAFT_349498</name>
</gene>
<organism evidence="2 3">
    <name type="scientific">Teratosphaeria nubilosa</name>
    <dbReference type="NCBI Taxonomy" id="161662"/>
    <lineage>
        <taxon>Eukaryota</taxon>
        <taxon>Fungi</taxon>
        <taxon>Dikarya</taxon>
        <taxon>Ascomycota</taxon>
        <taxon>Pezizomycotina</taxon>
        <taxon>Dothideomycetes</taxon>
        <taxon>Dothideomycetidae</taxon>
        <taxon>Mycosphaerellales</taxon>
        <taxon>Teratosphaeriaceae</taxon>
        <taxon>Teratosphaeria</taxon>
    </lineage>
</organism>
<evidence type="ECO:0000256" key="1">
    <source>
        <dbReference type="SAM" id="MobiDB-lite"/>
    </source>
</evidence>
<feature type="compositionally biased region" description="Basic residues" evidence="1">
    <location>
        <begin position="294"/>
        <end position="303"/>
    </location>
</feature>
<dbReference type="AlphaFoldDB" id="A0A6G1LF46"/>
<dbReference type="Proteomes" id="UP000799436">
    <property type="component" value="Unassembled WGS sequence"/>
</dbReference>
<name>A0A6G1LF46_9PEZI</name>
<dbReference type="OrthoDB" id="5374569at2759"/>
<feature type="region of interest" description="Disordered" evidence="1">
    <location>
        <begin position="182"/>
        <end position="328"/>
    </location>
</feature>
<feature type="compositionally biased region" description="Acidic residues" evidence="1">
    <location>
        <begin position="244"/>
        <end position="254"/>
    </location>
</feature>
<feature type="compositionally biased region" description="Basic and acidic residues" evidence="1">
    <location>
        <begin position="304"/>
        <end position="316"/>
    </location>
</feature>
<accession>A0A6G1LF46</accession>
<dbReference type="EMBL" id="ML995819">
    <property type="protein sequence ID" value="KAF2771485.1"/>
    <property type="molecule type" value="Genomic_DNA"/>
</dbReference>
<feature type="region of interest" description="Disordered" evidence="1">
    <location>
        <begin position="1"/>
        <end position="74"/>
    </location>
</feature>
<evidence type="ECO:0000313" key="3">
    <source>
        <dbReference type="Proteomes" id="UP000799436"/>
    </source>
</evidence>